<protein>
    <submittedName>
        <fullName evidence="1">Uncharacterized protein</fullName>
    </submittedName>
</protein>
<keyword evidence="2" id="KW-1185">Reference proteome</keyword>
<accession>C9XVG9</accession>
<evidence type="ECO:0000313" key="1">
    <source>
        <dbReference type="EMBL" id="CBA27872.1"/>
    </source>
</evidence>
<dbReference type="HOGENOM" id="CLU_3296512_0_0_6"/>
<dbReference type="EMBL" id="FN543093">
    <property type="protein sequence ID" value="CBA27872.1"/>
    <property type="molecule type" value="Genomic_DNA"/>
</dbReference>
<name>C9XVG9_CROTZ</name>
<dbReference type="KEGG" id="ctu:CTU_06450"/>
<sequence length="40" mass="4860">MIGRFAFLQSQSIKMRLKNSNDLNNHYKTINKRHLFIFSF</sequence>
<proteinExistence type="predicted"/>
<reference evidence="2" key="2">
    <citation type="journal article" date="2011" name="J. Bacteriol.">
        <title>Complete genome sequence of Cronobacter turicensis LMG 23827, a food-borne pathogen causing deaths in neonates.</title>
        <authorList>
            <person name="Stephan R."/>
            <person name="Lehner A."/>
            <person name="Tischler P."/>
            <person name="Rattei T."/>
        </authorList>
    </citation>
    <scope>NUCLEOTIDE SEQUENCE [LARGE SCALE GENOMIC DNA]</scope>
    <source>
        <strain evidence="2">DSM 18703 / CCUG 55852 / LMG 23827 / z3032</strain>
    </source>
</reference>
<evidence type="ECO:0000313" key="2">
    <source>
        <dbReference type="Proteomes" id="UP000002069"/>
    </source>
</evidence>
<reference evidence="1 2" key="1">
    <citation type="journal article" date="2010" name="J. Bacteriol.">
        <title>Complete Genome Sequence of Cronobacter turicensis LMG 23827, a foodborne pathogen causing deaths in neonates.</title>
        <authorList>
            <person name="Stephan R."/>
            <person name="Lehner A."/>
            <person name="Tischler P."/>
            <person name="Rattei T."/>
        </authorList>
    </citation>
    <scope>NUCLEOTIDE SEQUENCE [LARGE SCALE GENOMIC DNA]</scope>
    <source>
        <strain evidence="2">DSM 18703 / CCUG 55852 / LMG 23827 / z3032</strain>
    </source>
</reference>
<dbReference type="Proteomes" id="UP000002069">
    <property type="component" value="Chromosome"/>
</dbReference>
<dbReference type="AlphaFoldDB" id="C9XVG9"/>
<organism evidence="1 2">
    <name type="scientific">Cronobacter turicensis (strain DSM 18703 / CCUG 55852 / LMG 23827 / z3032)</name>
    <dbReference type="NCBI Taxonomy" id="693216"/>
    <lineage>
        <taxon>Bacteria</taxon>
        <taxon>Pseudomonadati</taxon>
        <taxon>Pseudomonadota</taxon>
        <taxon>Gammaproteobacteria</taxon>
        <taxon>Enterobacterales</taxon>
        <taxon>Enterobacteriaceae</taxon>
        <taxon>Cronobacter</taxon>
    </lineage>
</organism>
<gene>
    <name evidence="1" type="ordered locus">Ctu_06450</name>
</gene>